<organism evidence="10 11">
    <name type="scientific">Tulasnella calospora MUT 4182</name>
    <dbReference type="NCBI Taxonomy" id="1051891"/>
    <lineage>
        <taxon>Eukaryota</taxon>
        <taxon>Fungi</taxon>
        <taxon>Dikarya</taxon>
        <taxon>Basidiomycota</taxon>
        <taxon>Agaricomycotina</taxon>
        <taxon>Agaricomycetes</taxon>
        <taxon>Cantharellales</taxon>
        <taxon>Tulasnellaceae</taxon>
        <taxon>Tulasnella</taxon>
    </lineage>
</organism>
<keyword evidence="5 7" id="KW-1015">Disulfide bond</keyword>
<feature type="non-terminal residue" evidence="10">
    <location>
        <position position="1"/>
    </location>
</feature>
<feature type="domain" description="Peptidase A1" evidence="9">
    <location>
        <begin position="1"/>
        <end position="119"/>
    </location>
</feature>
<dbReference type="Proteomes" id="UP000054248">
    <property type="component" value="Unassembled WGS sequence"/>
</dbReference>
<keyword evidence="3 8" id="KW-0064">Aspartyl protease</keyword>
<evidence type="ECO:0000256" key="6">
    <source>
        <dbReference type="ARBA" id="ARBA00023180"/>
    </source>
</evidence>
<reference evidence="10 11" key="1">
    <citation type="submission" date="2014-04" db="EMBL/GenBank/DDBJ databases">
        <authorList>
            <consortium name="DOE Joint Genome Institute"/>
            <person name="Kuo A."/>
            <person name="Girlanda M."/>
            <person name="Perotto S."/>
            <person name="Kohler A."/>
            <person name="Nagy L.G."/>
            <person name="Floudas D."/>
            <person name="Copeland A."/>
            <person name="Barry K.W."/>
            <person name="Cichocki N."/>
            <person name="Veneault-Fourrey C."/>
            <person name="LaButti K."/>
            <person name="Lindquist E.A."/>
            <person name="Lipzen A."/>
            <person name="Lundell T."/>
            <person name="Morin E."/>
            <person name="Murat C."/>
            <person name="Sun H."/>
            <person name="Tunlid A."/>
            <person name="Henrissat B."/>
            <person name="Grigoriev I.V."/>
            <person name="Hibbett D.S."/>
            <person name="Martin F."/>
            <person name="Nordberg H.P."/>
            <person name="Cantor M.N."/>
            <person name="Hua S.X."/>
        </authorList>
    </citation>
    <scope>NUCLEOTIDE SEQUENCE [LARGE SCALE GENOMIC DNA]</scope>
    <source>
        <strain evidence="10 11">MUT 4182</strain>
    </source>
</reference>
<dbReference type="PANTHER" id="PTHR47966">
    <property type="entry name" value="BETA-SITE APP-CLEAVING ENZYME, ISOFORM A-RELATED"/>
    <property type="match status" value="1"/>
</dbReference>
<dbReference type="Gene3D" id="2.40.70.10">
    <property type="entry name" value="Acid Proteases"/>
    <property type="match status" value="1"/>
</dbReference>
<evidence type="ECO:0000313" key="10">
    <source>
        <dbReference type="EMBL" id="KIO17170.1"/>
    </source>
</evidence>
<dbReference type="PANTHER" id="PTHR47966:SF51">
    <property type="entry name" value="BETA-SITE APP-CLEAVING ENZYME, ISOFORM A-RELATED"/>
    <property type="match status" value="1"/>
</dbReference>
<evidence type="ECO:0000256" key="7">
    <source>
        <dbReference type="PIRSR" id="PIRSR601461-2"/>
    </source>
</evidence>
<dbReference type="AlphaFoldDB" id="A0A0C3PRB2"/>
<keyword evidence="2 8" id="KW-0645">Protease</keyword>
<evidence type="ECO:0000256" key="8">
    <source>
        <dbReference type="RuleBase" id="RU000454"/>
    </source>
</evidence>
<evidence type="ECO:0000259" key="9">
    <source>
        <dbReference type="PROSITE" id="PS51767"/>
    </source>
</evidence>
<dbReference type="GO" id="GO:0004190">
    <property type="term" value="F:aspartic-type endopeptidase activity"/>
    <property type="evidence" value="ECO:0007669"/>
    <property type="project" value="UniProtKB-KW"/>
</dbReference>
<dbReference type="HOGENOM" id="CLU_013253_6_2_1"/>
<dbReference type="PROSITE" id="PS51767">
    <property type="entry name" value="PEPTIDASE_A1"/>
    <property type="match status" value="1"/>
</dbReference>
<dbReference type="SUPFAM" id="SSF50630">
    <property type="entry name" value="Acid proteases"/>
    <property type="match status" value="1"/>
</dbReference>
<protein>
    <recommendedName>
        <fullName evidence="9">Peptidase A1 domain-containing protein</fullName>
    </recommendedName>
</protein>
<evidence type="ECO:0000256" key="2">
    <source>
        <dbReference type="ARBA" id="ARBA00022670"/>
    </source>
</evidence>
<dbReference type="FunFam" id="2.40.70.10:FF:000002">
    <property type="entry name" value="Vacuolar aspartic proteinase"/>
    <property type="match status" value="1"/>
</dbReference>
<dbReference type="GO" id="GO:0006508">
    <property type="term" value="P:proteolysis"/>
    <property type="evidence" value="ECO:0007669"/>
    <property type="project" value="UniProtKB-KW"/>
</dbReference>
<comment type="similarity">
    <text evidence="1 8">Belongs to the peptidase A1 family.</text>
</comment>
<evidence type="ECO:0000256" key="1">
    <source>
        <dbReference type="ARBA" id="ARBA00007447"/>
    </source>
</evidence>
<feature type="disulfide bond" evidence="7">
    <location>
        <begin position="45"/>
        <end position="78"/>
    </location>
</feature>
<reference evidence="11" key="2">
    <citation type="submission" date="2015-01" db="EMBL/GenBank/DDBJ databases">
        <title>Evolutionary Origins and Diversification of the Mycorrhizal Mutualists.</title>
        <authorList>
            <consortium name="DOE Joint Genome Institute"/>
            <consortium name="Mycorrhizal Genomics Consortium"/>
            <person name="Kohler A."/>
            <person name="Kuo A."/>
            <person name="Nagy L.G."/>
            <person name="Floudas D."/>
            <person name="Copeland A."/>
            <person name="Barry K.W."/>
            <person name="Cichocki N."/>
            <person name="Veneault-Fourrey C."/>
            <person name="LaButti K."/>
            <person name="Lindquist E.A."/>
            <person name="Lipzen A."/>
            <person name="Lundell T."/>
            <person name="Morin E."/>
            <person name="Murat C."/>
            <person name="Riley R."/>
            <person name="Ohm R."/>
            <person name="Sun H."/>
            <person name="Tunlid A."/>
            <person name="Henrissat B."/>
            <person name="Grigoriev I.V."/>
            <person name="Hibbett D.S."/>
            <person name="Martin F."/>
        </authorList>
    </citation>
    <scope>NUCLEOTIDE SEQUENCE [LARGE SCALE GENOMIC DNA]</scope>
    <source>
        <strain evidence="11">MUT 4182</strain>
    </source>
</reference>
<keyword evidence="11" id="KW-1185">Reference proteome</keyword>
<dbReference type="STRING" id="1051891.A0A0C3PRB2"/>
<sequence>LELDNTGAAIDTGTSLIALPTDIAEMLNAQIGATKSWNGQYTVPCEKVPSLPDLSFYFNGKAYPIKGTDYILNVQNTCISAFTGMDINLPWGSLWIIGDVFLRRYFTVYDAGRNAVGFAKSA</sequence>
<evidence type="ECO:0000256" key="3">
    <source>
        <dbReference type="ARBA" id="ARBA00022750"/>
    </source>
</evidence>
<dbReference type="Pfam" id="PF00026">
    <property type="entry name" value="Asp"/>
    <property type="match status" value="1"/>
</dbReference>
<evidence type="ECO:0000313" key="11">
    <source>
        <dbReference type="Proteomes" id="UP000054248"/>
    </source>
</evidence>
<dbReference type="InterPro" id="IPR021109">
    <property type="entry name" value="Peptidase_aspartic_dom_sf"/>
</dbReference>
<dbReference type="PROSITE" id="PS00141">
    <property type="entry name" value="ASP_PROTEASE"/>
    <property type="match status" value="1"/>
</dbReference>
<evidence type="ECO:0000256" key="5">
    <source>
        <dbReference type="ARBA" id="ARBA00023157"/>
    </source>
</evidence>
<keyword evidence="6" id="KW-0325">Glycoprotein</keyword>
<name>A0A0C3PRB2_9AGAM</name>
<dbReference type="InterPro" id="IPR001969">
    <property type="entry name" value="Aspartic_peptidase_AS"/>
</dbReference>
<dbReference type="EMBL" id="KN823420">
    <property type="protein sequence ID" value="KIO17170.1"/>
    <property type="molecule type" value="Genomic_DNA"/>
</dbReference>
<accession>A0A0C3PRB2</accession>
<dbReference type="InterPro" id="IPR001461">
    <property type="entry name" value="Aspartic_peptidase_A1"/>
</dbReference>
<dbReference type="PRINTS" id="PR00792">
    <property type="entry name" value="PEPSIN"/>
</dbReference>
<dbReference type="OrthoDB" id="771136at2759"/>
<gene>
    <name evidence="10" type="ORF">M407DRAFT_33178</name>
</gene>
<dbReference type="InterPro" id="IPR033121">
    <property type="entry name" value="PEPTIDASE_A1"/>
</dbReference>
<evidence type="ECO:0000256" key="4">
    <source>
        <dbReference type="ARBA" id="ARBA00022801"/>
    </source>
</evidence>
<proteinExistence type="inferred from homology"/>
<keyword evidence="4 8" id="KW-0378">Hydrolase</keyword>